<dbReference type="HOGENOM" id="CLU_861784_0_0_1"/>
<evidence type="ECO:0000313" key="7">
    <source>
        <dbReference type="Proteomes" id="UP000001548"/>
    </source>
</evidence>
<dbReference type="Proteomes" id="UP000001548">
    <property type="component" value="Unassembled WGS sequence"/>
</dbReference>
<feature type="compositionally biased region" description="Basic and acidic residues" evidence="5">
    <location>
        <begin position="48"/>
        <end position="61"/>
    </location>
</feature>
<keyword evidence="2" id="KW-0240">DNA-directed RNA polymerase</keyword>
<dbReference type="Pfam" id="PF05132">
    <property type="entry name" value="RNA_pol_Rpc4"/>
    <property type="match status" value="1"/>
</dbReference>
<accession>A8B675</accession>
<feature type="region of interest" description="Disordered" evidence="5">
    <location>
        <begin position="228"/>
        <end position="247"/>
    </location>
</feature>
<dbReference type="EMBL" id="AACB03000001">
    <property type="protein sequence ID" value="KAE8305022.1"/>
    <property type="molecule type" value="Genomic_DNA"/>
</dbReference>
<dbReference type="AlphaFoldDB" id="A8B675"/>
<dbReference type="OMA" id="DEVFDMP"/>
<evidence type="ECO:0000256" key="5">
    <source>
        <dbReference type="SAM" id="MobiDB-lite"/>
    </source>
</evidence>
<dbReference type="STRING" id="184922.A8B675"/>
<dbReference type="RefSeq" id="XP_001709401.1">
    <property type="nucleotide sequence ID" value="XM_001709349.1"/>
</dbReference>
<gene>
    <name evidence="6" type="ORF">GL50803_003341</name>
</gene>
<evidence type="ECO:0000256" key="3">
    <source>
        <dbReference type="ARBA" id="ARBA00023163"/>
    </source>
</evidence>
<organism evidence="6 7">
    <name type="scientific">Giardia intestinalis (strain ATCC 50803 / WB clone C6)</name>
    <name type="common">Giardia lamblia</name>
    <dbReference type="NCBI Taxonomy" id="184922"/>
    <lineage>
        <taxon>Eukaryota</taxon>
        <taxon>Metamonada</taxon>
        <taxon>Diplomonadida</taxon>
        <taxon>Hexamitidae</taxon>
        <taxon>Giardiinae</taxon>
        <taxon>Giardia</taxon>
    </lineage>
</organism>
<keyword evidence="7" id="KW-1185">Reference proteome</keyword>
<name>A8B675_GIAIC</name>
<proteinExistence type="predicted"/>
<dbReference type="VEuPathDB" id="GiardiaDB:GL50803_3341"/>
<dbReference type="GO" id="GO:0042797">
    <property type="term" value="P:tRNA transcription by RNA polymerase III"/>
    <property type="evidence" value="ECO:0000318"/>
    <property type="project" value="GO_Central"/>
</dbReference>
<protein>
    <submittedName>
        <fullName evidence="6">RNA polymerase III RPC4</fullName>
    </submittedName>
</protein>
<keyword evidence="3" id="KW-0804">Transcription</keyword>
<comment type="caution">
    <text evidence="6">The sequence shown here is derived from an EMBL/GenBank/DDBJ whole genome shotgun (WGS) entry which is preliminary data.</text>
</comment>
<reference evidence="6 7" key="1">
    <citation type="journal article" date="2007" name="Science">
        <title>Genomic minimalism in the early diverging intestinal parasite Giardia lamblia.</title>
        <authorList>
            <person name="Morrison H.G."/>
            <person name="McArthur A.G."/>
            <person name="Gillin F.D."/>
            <person name="Aley S.B."/>
            <person name="Adam R.D."/>
            <person name="Olsen G.J."/>
            <person name="Best A.A."/>
            <person name="Cande W.Z."/>
            <person name="Chen F."/>
            <person name="Cipriano M.J."/>
            <person name="Davids B.J."/>
            <person name="Dawson S.C."/>
            <person name="Elmendorf H.G."/>
            <person name="Hehl A.B."/>
            <person name="Holder M.E."/>
            <person name="Huse S.M."/>
            <person name="Kim U.U."/>
            <person name="Lasek-Nesselquist E."/>
            <person name="Manning G."/>
            <person name="Nigam A."/>
            <person name="Nixon J.E."/>
            <person name="Palm D."/>
            <person name="Passamaneck N.E."/>
            <person name="Prabhu A."/>
            <person name="Reich C.I."/>
            <person name="Reiner D.S."/>
            <person name="Samuelson J."/>
            <person name="Svard S.G."/>
            <person name="Sogin M.L."/>
        </authorList>
    </citation>
    <scope>NUCLEOTIDE SEQUENCE [LARGE SCALE GENOMIC DNA]</scope>
    <source>
        <strain evidence="6 7">WB C6</strain>
    </source>
</reference>
<sequence>MSISNPYSASFKLQQQQQQQQKSSAQVYRPKSVKRSTTNLTLLADGLNPKREGGQVRKGANKEDDFRIANLGARTSSIYSNEGPRQGLGAYSPDYQVMEAAKIKGNYPTSLPFIVPHADGDRTLSLVAKESIYSGVFKAKLNIPRPTDEVFDMPVVSRSGERVLLSDHLTVFQFPAHLPVAKMTRTQSAARARSQSAPGPISSILATGSHGDGRSLASYLQKDGAMVPPGGSTDTVSSQQSDVPTVQNKSPITTFGEGKIGRLLRYRSGKVVLVLNGGITMNLTQGNKADFAELLYSLDAQKQTAHALGPILGRGTFAVDCLE</sequence>
<comment type="subcellular location">
    <subcellularLocation>
        <location evidence="1">Nucleus</location>
    </subcellularLocation>
</comment>
<dbReference type="GeneID" id="5702324"/>
<dbReference type="GO" id="GO:0003677">
    <property type="term" value="F:DNA binding"/>
    <property type="evidence" value="ECO:0007669"/>
    <property type="project" value="InterPro"/>
</dbReference>
<evidence type="ECO:0000256" key="4">
    <source>
        <dbReference type="ARBA" id="ARBA00023242"/>
    </source>
</evidence>
<feature type="compositionally biased region" description="Polar residues" evidence="5">
    <location>
        <begin position="1"/>
        <end position="13"/>
    </location>
</feature>
<dbReference type="GO" id="GO:0005666">
    <property type="term" value="C:RNA polymerase III complex"/>
    <property type="evidence" value="ECO:0000318"/>
    <property type="project" value="GO_Central"/>
</dbReference>
<evidence type="ECO:0000313" key="6">
    <source>
        <dbReference type="EMBL" id="KAE8305022.1"/>
    </source>
</evidence>
<evidence type="ECO:0000256" key="2">
    <source>
        <dbReference type="ARBA" id="ARBA00022478"/>
    </source>
</evidence>
<feature type="region of interest" description="Disordered" evidence="5">
    <location>
        <begin position="1"/>
        <end position="61"/>
    </location>
</feature>
<feature type="compositionally biased region" description="Polar residues" evidence="5">
    <location>
        <begin position="232"/>
        <end position="247"/>
    </location>
</feature>
<dbReference type="PANTHER" id="PTHR13408:SF0">
    <property type="entry name" value="DNA-DIRECTED RNA POLYMERASE III SUBUNIT RPC4"/>
    <property type="match status" value="1"/>
</dbReference>
<keyword evidence="4" id="KW-0539">Nucleus</keyword>
<evidence type="ECO:0000256" key="1">
    <source>
        <dbReference type="ARBA" id="ARBA00004123"/>
    </source>
</evidence>
<dbReference type="KEGG" id="gla:GL50803_003341"/>
<dbReference type="PANTHER" id="PTHR13408">
    <property type="entry name" value="DNA-DIRECTED RNA POLYMERASE III"/>
    <property type="match status" value="1"/>
</dbReference>
<dbReference type="InterPro" id="IPR007811">
    <property type="entry name" value="RPC4"/>
</dbReference>